<evidence type="ECO:0000313" key="3">
    <source>
        <dbReference type="Proteomes" id="UP000694387"/>
    </source>
</evidence>
<dbReference type="AlphaFoldDB" id="A0A9L0I9R8"/>
<dbReference type="GO" id="GO:0003712">
    <property type="term" value="F:transcription coregulator activity"/>
    <property type="evidence" value="ECO:0007669"/>
    <property type="project" value="TreeGrafter"/>
</dbReference>
<proteinExistence type="predicted"/>
<dbReference type="InterPro" id="IPR052850">
    <property type="entry name" value="NPAT_LisH"/>
</dbReference>
<feature type="region of interest" description="Disordered" evidence="1">
    <location>
        <begin position="100"/>
        <end position="127"/>
    </location>
</feature>
<reference evidence="2" key="3">
    <citation type="submission" date="2025-09" db="UniProtKB">
        <authorList>
            <consortium name="Ensembl"/>
        </authorList>
    </citation>
    <scope>IDENTIFICATION</scope>
</reference>
<sequence length="127" mass="13851">MSDFFVLFVRSMQSSPGFAANQRARTRSGIAEIKRQRRLASQAAPVSSELLTLPYLSGQFTTSPLTATQVTRPTTGQISTPLRSNFVVVNHSQSQDSVTTAEALSIIPGPQEKKTQASLMSPGRRKR</sequence>
<evidence type="ECO:0000256" key="1">
    <source>
        <dbReference type="SAM" id="MobiDB-lite"/>
    </source>
</evidence>
<accession>A0A9L0I9R8</accession>
<evidence type="ECO:0000313" key="2">
    <source>
        <dbReference type="Ensembl" id="ENSEASP00005036851.1"/>
    </source>
</evidence>
<reference evidence="2 3" key="1">
    <citation type="journal article" date="2020" name="Nat. Commun.">
        <title>Donkey genomes provide new insights into domestication and selection for coat color.</title>
        <authorList>
            <person name="Wang"/>
            <person name="C."/>
            <person name="Li"/>
            <person name="H."/>
            <person name="Guo"/>
            <person name="Y."/>
            <person name="Huang"/>
            <person name="J."/>
            <person name="Sun"/>
            <person name="Y."/>
            <person name="Min"/>
            <person name="J."/>
            <person name="Wang"/>
            <person name="J."/>
            <person name="Fang"/>
            <person name="X."/>
            <person name="Zhao"/>
            <person name="Z."/>
            <person name="Wang"/>
            <person name="S."/>
            <person name="Zhang"/>
            <person name="Y."/>
            <person name="Liu"/>
            <person name="Q."/>
            <person name="Jiang"/>
            <person name="Q."/>
            <person name="Wang"/>
            <person name="X."/>
            <person name="Guo"/>
            <person name="Y."/>
            <person name="Yang"/>
            <person name="C."/>
            <person name="Wang"/>
            <person name="Y."/>
            <person name="Tian"/>
            <person name="F."/>
            <person name="Zhuang"/>
            <person name="G."/>
            <person name="Fan"/>
            <person name="Y."/>
            <person name="Gao"/>
            <person name="Q."/>
            <person name="Li"/>
            <person name="Y."/>
            <person name="Ju"/>
            <person name="Z."/>
            <person name="Li"/>
            <person name="J."/>
            <person name="Li"/>
            <person name="R."/>
            <person name="Hou"/>
            <person name="M."/>
            <person name="Yang"/>
            <person name="G."/>
            <person name="Liu"/>
            <person name="G."/>
            <person name="Liu"/>
            <person name="W."/>
            <person name="Guo"/>
            <person name="J."/>
            <person name="Pan"/>
            <person name="S."/>
            <person name="Fan"/>
            <person name="G."/>
            <person name="Zhang"/>
            <person name="W."/>
            <person name="Zhang"/>
            <person name="R."/>
            <person name="Yu"/>
            <person name="J."/>
            <person name="Zhang"/>
            <person name="X."/>
            <person name="Yin"/>
            <person name="Q."/>
            <person name="Ji"/>
            <person name="C."/>
            <person name="Jin"/>
            <person name="Y."/>
            <person name="Yue"/>
            <person name="G."/>
            <person name="Liu"/>
            <person name="M."/>
            <person name="Xu"/>
            <person name="J."/>
            <person name="Liu"/>
            <person name="S."/>
            <person name="Jordana"/>
            <person name="J."/>
            <person name="Noce"/>
            <person name="A."/>
            <person name="Amills"/>
            <person name="M."/>
            <person name="Wu"/>
            <person name="D.D."/>
            <person name="Li"/>
            <person name="S."/>
            <person name="Zhou"/>
            <person name="X. and Zhong"/>
            <person name="J."/>
        </authorList>
    </citation>
    <scope>NUCLEOTIDE SEQUENCE [LARGE SCALE GENOMIC DNA]</scope>
</reference>
<name>A0A9L0I9R8_EQUAS</name>
<keyword evidence="3" id="KW-1185">Reference proteome</keyword>
<dbReference type="PANTHER" id="PTHR15087:SF14">
    <property type="entry name" value="PROTEIN NPAT"/>
    <property type="match status" value="1"/>
</dbReference>
<dbReference type="PANTHER" id="PTHR15087">
    <property type="entry name" value="PROTEIN NPAT"/>
    <property type="match status" value="1"/>
</dbReference>
<dbReference type="Ensembl" id="ENSEAST00005067511.1">
    <property type="protein sequence ID" value="ENSEASP00005036851.1"/>
    <property type="gene ID" value="ENSEASG00005024929.1"/>
</dbReference>
<reference evidence="2" key="2">
    <citation type="submission" date="2025-08" db="UniProtKB">
        <authorList>
            <consortium name="Ensembl"/>
        </authorList>
    </citation>
    <scope>IDENTIFICATION</scope>
</reference>
<protein>
    <submittedName>
        <fullName evidence="2">Uncharacterized protein</fullName>
    </submittedName>
</protein>
<dbReference type="GO" id="GO:0005634">
    <property type="term" value="C:nucleus"/>
    <property type="evidence" value="ECO:0007669"/>
    <property type="project" value="TreeGrafter"/>
</dbReference>
<organism evidence="2 3">
    <name type="scientific">Equus asinus</name>
    <name type="common">Donkey</name>
    <name type="synonym">Equus africanus asinus</name>
    <dbReference type="NCBI Taxonomy" id="9793"/>
    <lineage>
        <taxon>Eukaryota</taxon>
        <taxon>Metazoa</taxon>
        <taxon>Chordata</taxon>
        <taxon>Craniata</taxon>
        <taxon>Vertebrata</taxon>
        <taxon>Euteleostomi</taxon>
        <taxon>Mammalia</taxon>
        <taxon>Eutheria</taxon>
        <taxon>Laurasiatheria</taxon>
        <taxon>Perissodactyla</taxon>
        <taxon>Equidae</taxon>
        <taxon>Equus</taxon>
    </lineage>
</organism>
<dbReference type="Proteomes" id="UP000694387">
    <property type="component" value="Chromosome 20"/>
</dbReference>